<evidence type="ECO:0000313" key="2">
    <source>
        <dbReference type="Proteomes" id="UP000756387"/>
    </source>
</evidence>
<dbReference type="Proteomes" id="UP000756387">
    <property type="component" value="Unassembled WGS sequence"/>
</dbReference>
<name>A0ABR9RPR4_9ACTN</name>
<protein>
    <recommendedName>
        <fullName evidence="3">Saccharopine dehydrogenase NADP binding domain-containing protein</fullName>
    </recommendedName>
</protein>
<evidence type="ECO:0008006" key="3">
    <source>
        <dbReference type="Google" id="ProtNLM"/>
    </source>
</evidence>
<evidence type="ECO:0000313" key="1">
    <source>
        <dbReference type="EMBL" id="MBE7323564.1"/>
    </source>
</evidence>
<sequence length="349" mass="36603">MTSPRDGDAPVSLPVAMVVGRGPWGDATATMLTEHAIATPDRVDVREAVARVGVEPRPAVAVVTDADPDDRVLVACLASGVPVVDVHRSIAAVDRARTAMRAGTLVAASGWGGGAAAVVVAAACQEVGGPPADHVEVAALLAPGDRAGDAWWRRFAGLHRSFMVYEGGQRRLVRGLGEPRAVDFAHGRRRARRVASPEQETLVETGASRSAAVRVAFAEGRTNVWLALLVGSGAWRFLPAAWRARILRPRTGQRSGGHEVDVVVAHAQGVVRARIVAVHGLAHLVAAGACVQVGRLLRTPADDDAATPPANVLTSQRVSHPEESDDPCADLATLRALGIQVDLEVRRSP</sequence>
<accession>A0ABR9RPR4</accession>
<proteinExistence type="predicted"/>
<reference evidence="1 2" key="1">
    <citation type="submission" date="2020-10" db="EMBL/GenBank/DDBJ databases">
        <title>Nocardioides sp. isolated from sludge.</title>
        <authorList>
            <person name="Zhang X."/>
        </authorList>
    </citation>
    <scope>NUCLEOTIDE SEQUENCE [LARGE SCALE GENOMIC DNA]</scope>
    <source>
        <strain evidence="1 2">Y6</strain>
    </source>
</reference>
<organism evidence="1 2">
    <name type="scientific">Nocardioides malaquae</name>
    <dbReference type="NCBI Taxonomy" id="2773426"/>
    <lineage>
        <taxon>Bacteria</taxon>
        <taxon>Bacillati</taxon>
        <taxon>Actinomycetota</taxon>
        <taxon>Actinomycetes</taxon>
        <taxon>Propionibacteriales</taxon>
        <taxon>Nocardioidaceae</taxon>
        <taxon>Nocardioides</taxon>
    </lineage>
</organism>
<keyword evidence="2" id="KW-1185">Reference proteome</keyword>
<comment type="caution">
    <text evidence="1">The sequence shown here is derived from an EMBL/GenBank/DDBJ whole genome shotgun (WGS) entry which is preliminary data.</text>
</comment>
<dbReference type="RefSeq" id="WP_193636884.1">
    <property type="nucleotide sequence ID" value="NZ_JADCSA010000002.1"/>
</dbReference>
<dbReference type="EMBL" id="JADCSA010000002">
    <property type="protein sequence ID" value="MBE7323564.1"/>
    <property type="molecule type" value="Genomic_DNA"/>
</dbReference>
<gene>
    <name evidence="1" type="ORF">IEQ44_02715</name>
</gene>